<organism evidence="1 2">
    <name type="scientific">Flavobacterium piscisymbiosum</name>
    <dbReference type="NCBI Taxonomy" id="2893753"/>
    <lineage>
        <taxon>Bacteria</taxon>
        <taxon>Pseudomonadati</taxon>
        <taxon>Bacteroidota</taxon>
        <taxon>Flavobacteriia</taxon>
        <taxon>Flavobacteriales</taxon>
        <taxon>Flavobacteriaceae</taxon>
        <taxon>Flavobacterium</taxon>
    </lineage>
</organism>
<name>A0ABS8MA31_9FLAO</name>
<keyword evidence="2" id="KW-1185">Reference proteome</keyword>
<reference evidence="1" key="1">
    <citation type="submission" date="2021-11" db="EMBL/GenBank/DDBJ databases">
        <title>Description of novel Flavobacterium species.</title>
        <authorList>
            <person name="Saticioglu I.B."/>
            <person name="Ay H."/>
            <person name="Altun S."/>
            <person name="Duman M."/>
        </authorList>
    </citation>
    <scope>NUCLEOTIDE SEQUENCE</scope>
    <source>
        <strain evidence="1">F-30</strain>
    </source>
</reference>
<dbReference type="SUPFAM" id="SSF117074">
    <property type="entry name" value="Hypothetical protein PA1324"/>
    <property type="match status" value="1"/>
</dbReference>
<dbReference type="Proteomes" id="UP001430679">
    <property type="component" value="Unassembled WGS sequence"/>
</dbReference>
<evidence type="ECO:0000313" key="1">
    <source>
        <dbReference type="EMBL" id="MCC9062336.1"/>
    </source>
</evidence>
<dbReference type="Gene3D" id="2.60.40.1120">
    <property type="entry name" value="Carboxypeptidase-like, regulatory domain"/>
    <property type="match status" value="1"/>
</dbReference>
<dbReference type="RefSeq" id="WP_230033865.1">
    <property type="nucleotide sequence ID" value="NZ_JAJJMM010000001.1"/>
</dbReference>
<gene>
    <name evidence="1" type="ORF">LNP81_04960</name>
</gene>
<protein>
    <submittedName>
        <fullName evidence="1">Carboxypeptidase-like regulatory domain-containing protein</fullName>
    </submittedName>
</protein>
<evidence type="ECO:0000313" key="2">
    <source>
        <dbReference type="Proteomes" id="UP001430679"/>
    </source>
</evidence>
<proteinExistence type="predicted"/>
<dbReference type="EMBL" id="JAJJMM010000001">
    <property type="protein sequence ID" value="MCC9062336.1"/>
    <property type="molecule type" value="Genomic_DNA"/>
</dbReference>
<sequence>MNKVFFTLVFLFVVLNIKAQKAEYYPQVAFDSIEAKNMLAKGKGSVEGIAFTKTRSSFGHRAPLGAKIYAKNVEVNLFPVTKYFEEWYQLRKKKENSKTNVYMSNAANSYRLVTTTDDYGRFKFENLKPGKYFIQSFASYTMSGTRSVYTGTAYNNYGGKTNYYQNQSYSNSYSDRIEEFVEITRDGQSLEIKLK</sequence>
<comment type="caution">
    <text evidence="1">The sequence shown here is derived from an EMBL/GenBank/DDBJ whole genome shotgun (WGS) entry which is preliminary data.</text>
</comment>
<accession>A0ABS8MA31</accession>